<dbReference type="OrthoDB" id="285729at2759"/>
<evidence type="ECO:0000313" key="6">
    <source>
        <dbReference type="EMBL" id="EGC39206.1"/>
    </source>
</evidence>
<dbReference type="GeneID" id="10510171"/>
<feature type="compositionally biased region" description="Low complexity" evidence="5">
    <location>
        <begin position="177"/>
        <end position="198"/>
    </location>
</feature>
<dbReference type="VEuPathDB" id="AmoebaDB:DICPUDRAFT_75211"/>
<comment type="subcellular location">
    <subcellularLocation>
        <location evidence="1">Nucleus</location>
        <location evidence="1">Nucleolus</location>
    </subcellularLocation>
</comment>
<dbReference type="OMA" id="HKLNFYQ"/>
<dbReference type="RefSeq" id="XP_003284233.1">
    <property type="nucleotide sequence ID" value="XM_003284185.1"/>
</dbReference>
<dbReference type="PANTHER" id="PTHR13243">
    <property type="entry name" value="HSPC111 PROTEIN-RELATED"/>
    <property type="match status" value="1"/>
</dbReference>
<comment type="similarity">
    <text evidence="2">Belongs to the NOP16 family.</text>
</comment>
<evidence type="ECO:0000256" key="5">
    <source>
        <dbReference type="SAM" id="MobiDB-lite"/>
    </source>
</evidence>
<evidence type="ECO:0000256" key="1">
    <source>
        <dbReference type="ARBA" id="ARBA00004604"/>
    </source>
</evidence>
<dbReference type="STRING" id="5786.F0ZA01"/>
<dbReference type="KEGG" id="dpp:DICPUDRAFT_75211"/>
<dbReference type="EMBL" id="GL870961">
    <property type="protein sequence ID" value="EGC39206.1"/>
    <property type="molecule type" value="Genomic_DNA"/>
</dbReference>
<proteinExistence type="inferred from homology"/>
<dbReference type="InterPro" id="IPR019002">
    <property type="entry name" value="Ribosome_biogenesis_Nop16"/>
</dbReference>
<evidence type="ECO:0000313" key="7">
    <source>
        <dbReference type="Proteomes" id="UP000001064"/>
    </source>
</evidence>
<dbReference type="Pfam" id="PF09420">
    <property type="entry name" value="Nop16"/>
    <property type="match status" value="1"/>
</dbReference>
<name>F0ZA01_DICPU</name>
<feature type="compositionally biased region" description="Basic and acidic residues" evidence="5">
    <location>
        <begin position="158"/>
        <end position="176"/>
    </location>
</feature>
<evidence type="ECO:0000256" key="2">
    <source>
        <dbReference type="ARBA" id="ARBA00008479"/>
    </source>
</evidence>
<sequence length="234" mass="27739">MPRISKKLRKEGSLKKKFKFGHIDDEVMKRWDNSKTTLENFALMGLQYNNKFISENQRALDKLKMEAKPIELTVPEPIKAKERGVNFHQQHYIRPLIIKYKEDYEKMKMDHKLNFYQKTATELEKLAKKFIVLYGHPIYGDVYQQQQEEEQKKLKEEEEKKLKEVEEEKRKQELLNKKQQQKSQPQSKTTTKQPTASKKQTEEPKNTISKKVVKTQTVSKPKTTTVAKKVVKSK</sequence>
<dbReference type="AlphaFoldDB" id="F0ZA01"/>
<accession>F0ZA01</accession>
<keyword evidence="4" id="KW-0539">Nucleus</keyword>
<reference evidence="7" key="1">
    <citation type="journal article" date="2011" name="Genome Biol.">
        <title>Comparative genomics of the social amoebae Dictyostelium discoideum and Dictyostelium purpureum.</title>
        <authorList>
            <consortium name="US DOE Joint Genome Institute (JGI-PGF)"/>
            <person name="Sucgang R."/>
            <person name="Kuo A."/>
            <person name="Tian X."/>
            <person name="Salerno W."/>
            <person name="Parikh A."/>
            <person name="Feasley C.L."/>
            <person name="Dalin E."/>
            <person name="Tu H."/>
            <person name="Huang E."/>
            <person name="Barry K."/>
            <person name="Lindquist E."/>
            <person name="Shapiro H."/>
            <person name="Bruce D."/>
            <person name="Schmutz J."/>
            <person name="Salamov A."/>
            <person name="Fey P."/>
            <person name="Gaudet P."/>
            <person name="Anjard C."/>
            <person name="Babu M.M."/>
            <person name="Basu S."/>
            <person name="Bushmanova Y."/>
            <person name="van der Wel H."/>
            <person name="Katoh-Kurasawa M."/>
            <person name="Dinh C."/>
            <person name="Coutinho P.M."/>
            <person name="Saito T."/>
            <person name="Elias M."/>
            <person name="Schaap P."/>
            <person name="Kay R.R."/>
            <person name="Henrissat B."/>
            <person name="Eichinger L."/>
            <person name="Rivero F."/>
            <person name="Putnam N.H."/>
            <person name="West C.M."/>
            <person name="Loomis W.F."/>
            <person name="Chisholm R.L."/>
            <person name="Shaulsky G."/>
            <person name="Strassmann J.E."/>
            <person name="Queller D.C."/>
            <person name="Kuspa A."/>
            <person name="Grigoriev I.V."/>
        </authorList>
    </citation>
    <scope>NUCLEOTIDE SEQUENCE [LARGE SCALE GENOMIC DNA]</scope>
    <source>
        <strain evidence="7">QSDP1</strain>
    </source>
</reference>
<evidence type="ECO:0000256" key="4">
    <source>
        <dbReference type="ARBA" id="ARBA00023242"/>
    </source>
</evidence>
<feature type="compositionally biased region" description="Low complexity" evidence="5">
    <location>
        <begin position="214"/>
        <end position="228"/>
    </location>
</feature>
<gene>
    <name evidence="6" type="ORF">DICPUDRAFT_75211</name>
</gene>
<organism evidence="6 7">
    <name type="scientific">Dictyostelium purpureum</name>
    <name type="common">Slime mold</name>
    <dbReference type="NCBI Taxonomy" id="5786"/>
    <lineage>
        <taxon>Eukaryota</taxon>
        <taxon>Amoebozoa</taxon>
        <taxon>Evosea</taxon>
        <taxon>Eumycetozoa</taxon>
        <taxon>Dictyostelia</taxon>
        <taxon>Dictyosteliales</taxon>
        <taxon>Dictyosteliaceae</taxon>
        <taxon>Dictyostelium</taxon>
    </lineage>
</organism>
<dbReference type="eggNOG" id="ENOG502RHHE">
    <property type="taxonomic scope" value="Eukaryota"/>
</dbReference>
<dbReference type="GO" id="GO:0005730">
    <property type="term" value="C:nucleolus"/>
    <property type="evidence" value="ECO:0000318"/>
    <property type="project" value="GO_Central"/>
</dbReference>
<dbReference type="GO" id="GO:0042273">
    <property type="term" value="P:ribosomal large subunit biogenesis"/>
    <property type="evidence" value="ECO:0000318"/>
    <property type="project" value="GO_Central"/>
</dbReference>
<feature type="region of interest" description="Disordered" evidence="5">
    <location>
        <begin position="158"/>
        <end position="234"/>
    </location>
</feature>
<evidence type="ECO:0000256" key="3">
    <source>
        <dbReference type="ARBA" id="ARBA00015522"/>
    </source>
</evidence>
<dbReference type="PANTHER" id="PTHR13243:SF1">
    <property type="entry name" value="NUCLEOLAR PROTEIN 16"/>
    <property type="match status" value="1"/>
</dbReference>
<protein>
    <recommendedName>
        <fullName evidence="3">Nucleolar protein 16</fullName>
    </recommendedName>
</protein>
<dbReference type="InParanoid" id="F0ZA01"/>
<keyword evidence="7" id="KW-1185">Reference proteome</keyword>
<dbReference type="Proteomes" id="UP000001064">
    <property type="component" value="Unassembled WGS sequence"/>
</dbReference>